<reference evidence="1 2" key="2">
    <citation type="journal article" date="2017" name="Front. Plant Sci.">
        <title>Gene Classification and Mining of Molecular Markers Useful in Red Clover (Trifolium pratense) Breeding.</title>
        <authorList>
            <person name="Istvanek J."/>
            <person name="Dluhosova J."/>
            <person name="Dluhos P."/>
            <person name="Patkova L."/>
            <person name="Nedelnik J."/>
            <person name="Repkova J."/>
        </authorList>
    </citation>
    <scope>NUCLEOTIDE SEQUENCE [LARGE SCALE GENOMIC DNA]</scope>
    <source>
        <strain evidence="2">cv. Tatra</strain>
        <tissue evidence="1">Young leaves</tissue>
    </source>
</reference>
<feature type="non-terminal residue" evidence="1">
    <location>
        <position position="154"/>
    </location>
</feature>
<evidence type="ECO:0000313" key="2">
    <source>
        <dbReference type="Proteomes" id="UP000236291"/>
    </source>
</evidence>
<accession>A0A2K3KCS1</accession>
<sequence length="154" mass="17450">MDRNPKYNETSKGVAFKRKANRIPLSPLTEDSILTPNIVQDLSINIPSKRVRIPNSKYFEPVACLTNSLNDSSSHLFKTRKQGQYESGSNSAHSEVIHPTLESRTKLCSKRFPLHNKYIGVRRLDFDDETNGSDNVVNDLDVFKSTMYASSEIE</sequence>
<evidence type="ECO:0000313" key="1">
    <source>
        <dbReference type="EMBL" id="PNX64068.1"/>
    </source>
</evidence>
<protein>
    <submittedName>
        <fullName evidence="1">Uncharacterized protein</fullName>
    </submittedName>
</protein>
<gene>
    <name evidence="1" type="ORF">L195_g053826</name>
</gene>
<proteinExistence type="predicted"/>
<organism evidence="1 2">
    <name type="scientific">Trifolium pratense</name>
    <name type="common">Red clover</name>
    <dbReference type="NCBI Taxonomy" id="57577"/>
    <lineage>
        <taxon>Eukaryota</taxon>
        <taxon>Viridiplantae</taxon>
        <taxon>Streptophyta</taxon>
        <taxon>Embryophyta</taxon>
        <taxon>Tracheophyta</taxon>
        <taxon>Spermatophyta</taxon>
        <taxon>Magnoliopsida</taxon>
        <taxon>eudicotyledons</taxon>
        <taxon>Gunneridae</taxon>
        <taxon>Pentapetalae</taxon>
        <taxon>rosids</taxon>
        <taxon>fabids</taxon>
        <taxon>Fabales</taxon>
        <taxon>Fabaceae</taxon>
        <taxon>Papilionoideae</taxon>
        <taxon>50 kb inversion clade</taxon>
        <taxon>NPAAA clade</taxon>
        <taxon>Hologalegina</taxon>
        <taxon>IRL clade</taxon>
        <taxon>Trifolieae</taxon>
        <taxon>Trifolium</taxon>
    </lineage>
</organism>
<comment type="caution">
    <text evidence="1">The sequence shown here is derived from an EMBL/GenBank/DDBJ whole genome shotgun (WGS) entry which is preliminary data.</text>
</comment>
<reference evidence="1 2" key="1">
    <citation type="journal article" date="2014" name="Am. J. Bot.">
        <title>Genome assembly and annotation for red clover (Trifolium pratense; Fabaceae).</title>
        <authorList>
            <person name="Istvanek J."/>
            <person name="Jaros M."/>
            <person name="Krenek A."/>
            <person name="Repkova J."/>
        </authorList>
    </citation>
    <scope>NUCLEOTIDE SEQUENCE [LARGE SCALE GENOMIC DNA]</scope>
    <source>
        <strain evidence="2">cv. Tatra</strain>
        <tissue evidence="1">Young leaves</tissue>
    </source>
</reference>
<dbReference type="Proteomes" id="UP000236291">
    <property type="component" value="Unassembled WGS sequence"/>
</dbReference>
<dbReference type="EMBL" id="ASHM01092094">
    <property type="protein sequence ID" value="PNX64068.1"/>
    <property type="molecule type" value="Genomic_DNA"/>
</dbReference>
<name>A0A2K3KCS1_TRIPR</name>
<dbReference type="AlphaFoldDB" id="A0A2K3KCS1"/>